<feature type="transmembrane region" description="Helical" evidence="2">
    <location>
        <begin position="39"/>
        <end position="61"/>
    </location>
</feature>
<evidence type="ECO:0000256" key="1">
    <source>
        <dbReference type="SAM" id="MobiDB-lite"/>
    </source>
</evidence>
<sequence>MDEKKPFDDGNEFVQKHLGIPSGSPTDNQDTEMPLALKIMGIFILGFIGICFILLFIAFFIHLSN</sequence>
<gene>
    <name evidence="3" type="ORF">ACFO5U_02960</name>
</gene>
<comment type="caution">
    <text evidence="3">The sequence shown here is derived from an EMBL/GenBank/DDBJ whole genome shotgun (WGS) entry which is preliminary data.</text>
</comment>
<dbReference type="EMBL" id="JBHSGL010000004">
    <property type="protein sequence ID" value="MFC4711794.1"/>
    <property type="molecule type" value="Genomic_DNA"/>
</dbReference>
<feature type="region of interest" description="Disordered" evidence="1">
    <location>
        <begin position="1"/>
        <end position="27"/>
    </location>
</feature>
<dbReference type="RefSeq" id="WP_377276574.1">
    <property type="nucleotide sequence ID" value="NZ_JBHSGL010000004.1"/>
</dbReference>
<reference evidence="4" key="1">
    <citation type="journal article" date="2019" name="Int. J. Syst. Evol. Microbiol.">
        <title>The Global Catalogue of Microorganisms (GCM) 10K type strain sequencing project: providing services to taxonomists for standard genome sequencing and annotation.</title>
        <authorList>
            <consortium name="The Broad Institute Genomics Platform"/>
            <consortium name="The Broad Institute Genome Sequencing Center for Infectious Disease"/>
            <person name="Wu L."/>
            <person name="Ma J."/>
        </authorList>
    </citation>
    <scope>NUCLEOTIDE SEQUENCE [LARGE SCALE GENOMIC DNA]</scope>
    <source>
        <strain evidence="4">CGMCC 1.12151</strain>
    </source>
</reference>
<evidence type="ECO:0000313" key="4">
    <source>
        <dbReference type="Proteomes" id="UP001595932"/>
    </source>
</evidence>
<accession>A0ABV9M8Q9</accession>
<name>A0ABV9M8Q9_9BACL</name>
<evidence type="ECO:0000256" key="2">
    <source>
        <dbReference type="SAM" id="Phobius"/>
    </source>
</evidence>
<keyword evidence="2" id="KW-1133">Transmembrane helix</keyword>
<keyword evidence="2" id="KW-0812">Transmembrane</keyword>
<organism evidence="3 4">
    <name type="scientific">Planococcus dechangensis</name>
    <dbReference type="NCBI Taxonomy" id="1176255"/>
    <lineage>
        <taxon>Bacteria</taxon>
        <taxon>Bacillati</taxon>
        <taxon>Bacillota</taxon>
        <taxon>Bacilli</taxon>
        <taxon>Bacillales</taxon>
        <taxon>Caryophanaceae</taxon>
        <taxon>Planococcus</taxon>
    </lineage>
</organism>
<evidence type="ECO:0000313" key="3">
    <source>
        <dbReference type="EMBL" id="MFC4711794.1"/>
    </source>
</evidence>
<dbReference type="Proteomes" id="UP001595932">
    <property type="component" value="Unassembled WGS sequence"/>
</dbReference>
<keyword evidence="4" id="KW-1185">Reference proteome</keyword>
<protein>
    <submittedName>
        <fullName evidence="3">Uncharacterized protein</fullName>
    </submittedName>
</protein>
<proteinExistence type="predicted"/>
<keyword evidence="2" id="KW-0472">Membrane</keyword>